<feature type="compositionally biased region" description="Basic and acidic residues" evidence="2">
    <location>
        <begin position="282"/>
        <end position="291"/>
    </location>
</feature>
<feature type="compositionally biased region" description="Low complexity" evidence="2">
    <location>
        <begin position="205"/>
        <end position="218"/>
    </location>
</feature>
<proteinExistence type="predicted"/>
<evidence type="ECO:0000313" key="5">
    <source>
        <dbReference type="Proteomes" id="UP001200110"/>
    </source>
</evidence>
<dbReference type="EMBL" id="JAKKOR010000009">
    <property type="protein sequence ID" value="MCF8589293.1"/>
    <property type="molecule type" value="Genomic_DNA"/>
</dbReference>
<feature type="compositionally biased region" description="Pro residues" evidence="2">
    <location>
        <begin position="219"/>
        <end position="230"/>
    </location>
</feature>
<organism evidence="4 5">
    <name type="scientific">Gordonia liuliyuniae</name>
    <dbReference type="NCBI Taxonomy" id="2911517"/>
    <lineage>
        <taxon>Bacteria</taxon>
        <taxon>Bacillati</taxon>
        <taxon>Actinomycetota</taxon>
        <taxon>Actinomycetes</taxon>
        <taxon>Mycobacteriales</taxon>
        <taxon>Gordoniaceae</taxon>
        <taxon>Gordonia</taxon>
    </lineage>
</organism>
<feature type="compositionally biased region" description="Basic and acidic residues" evidence="2">
    <location>
        <begin position="1"/>
        <end position="17"/>
    </location>
</feature>
<feature type="region of interest" description="Disordered" evidence="2">
    <location>
        <begin position="1"/>
        <end position="49"/>
    </location>
</feature>
<protein>
    <recommendedName>
        <fullName evidence="6">Cell division protein FtsL</fullName>
    </recommendedName>
</protein>
<gene>
    <name evidence="4" type="ORF">L5G33_12565</name>
</gene>
<evidence type="ECO:0000256" key="3">
    <source>
        <dbReference type="SAM" id="Phobius"/>
    </source>
</evidence>
<evidence type="ECO:0000256" key="2">
    <source>
        <dbReference type="SAM" id="MobiDB-lite"/>
    </source>
</evidence>
<dbReference type="Proteomes" id="UP001200110">
    <property type="component" value="Unassembled WGS sequence"/>
</dbReference>
<keyword evidence="3" id="KW-1133">Transmembrane helix</keyword>
<evidence type="ECO:0008006" key="6">
    <source>
        <dbReference type="Google" id="ProtNLM"/>
    </source>
</evidence>
<accession>A0ABS9IUQ0</accession>
<feature type="coiled-coil region" evidence="1">
    <location>
        <begin position="103"/>
        <end position="130"/>
    </location>
</feature>
<keyword evidence="3" id="KW-0812">Transmembrane</keyword>
<feature type="region of interest" description="Disordered" evidence="2">
    <location>
        <begin position="164"/>
        <end position="291"/>
    </location>
</feature>
<keyword evidence="3" id="KW-0472">Membrane</keyword>
<feature type="compositionally biased region" description="Basic and acidic residues" evidence="2">
    <location>
        <begin position="182"/>
        <end position="192"/>
    </location>
</feature>
<feature type="compositionally biased region" description="Low complexity" evidence="2">
    <location>
        <begin position="231"/>
        <end position="251"/>
    </location>
</feature>
<feature type="compositionally biased region" description="Basic residues" evidence="2">
    <location>
        <begin position="18"/>
        <end position="30"/>
    </location>
</feature>
<sequence length="291" mass="30548">MSTVIDDRKKGRGDRAPRPRAHASTARRTRGSATADRATRSKAAQRALNRRERRLAPEGAVAAVTRKRVGGIPLVFPVLLLIVGALGLTLYLTTKSAQDSYALDAMRKQNQTLQDKRDNLKRQHDLADSAPALAAKAGELGMVPSDGSVQIVIGADGKARKVGAATASNGKRLPDLNPAPDPVDKIDPKGVDDSEGLNGSDDTESSAGPTTGTTATPTPATPSTPAPPTQTTPTQTTPTQTRTTPTETTQTNGPHPNVRPAPDGRRQVGAPRTNVTPPADATPERNTEPPR</sequence>
<feature type="transmembrane region" description="Helical" evidence="3">
    <location>
        <begin position="74"/>
        <end position="92"/>
    </location>
</feature>
<reference evidence="4 5" key="1">
    <citation type="submission" date="2022-01" db="EMBL/GenBank/DDBJ databases">
        <authorList>
            <person name="Huang Y."/>
        </authorList>
    </citation>
    <scope>NUCLEOTIDE SEQUENCE [LARGE SCALE GENOMIC DNA]</scope>
    <source>
        <strain evidence="4 5">HY366</strain>
    </source>
</reference>
<keyword evidence="5" id="KW-1185">Reference proteome</keyword>
<evidence type="ECO:0000256" key="1">
    <source>
        <dbReference type="SAM" id="Coils"/>
    </source>
</evidence>
<name>A0ABS9IUQ0_9ACTN</name>
<evidence type="ECO:0000313" key="4">
    <source>
        <dbReference type="EMBL" id="MCF8589293.1"/>
    </source>
</evidence>
<keyword evidence="1" id="KW-0175">Coiled coil</keyword>
<dbReference type="RefSeq" id="WP_236998521.1">
    <property type="nucleotide sequence ID" value="NZ_JAKKOR010000009.1"/>
</dbReference>
<comment type="caution">
    <text evidence="4">The sequence shown here is derived from an EMBL/GenBank/DDBJ whole genome shotgun (WGS) entry which is preliminary data.</text>
</comment>